<dbReference type="AlphaFoldDB" id="A0A1L9P9C4"/>
<protein>
    <submittedName>
        <fullName evidence="2">Uncharacterized protein</fullName>
    </submittedName>
</protein>
<keyword evidence="1" id="KW-0472">Membrane</keyword>
<name>A0A1L9P9C4_ASPVE</name>
<sequence>MVLDMIYLLFIIIILPYSISVSAGFAFCKVWYSLPTSEISSDSLCGVTSKMQDVRLTRVTVIIFQMARDGPQVHKKRLRRHCRWGSFVRKK</sequence>
<dbReference type="EMBL" id="KV878126">
    <property type="protein sequence ID" value="OJI98130.1"/>
    <property type="molecule type" value="Genomic_DNA"/>
</dbReference>
<dbReference type="RefSeq" id="XP_040663893.1">
    <property type="nucleotide sequence ID" value="XM_040813081.1"/>
</dbReference>
<keyword evidence="1" id="KW-1133">Transmembrane helix</keyword>
<organism evidence="2 3">
    <name type="scientific">Aspergillus versicolor CBS 583.65</name>
    <dbReference type="NCBI Taxonomy" id="1036611"/>
    <lineage>
        <taxon>Eukaryota</taxon>
        <taxon>Fungi</taxon>
        <taxon>Dikarya</taxon>
        <taxon>Ascomycota</taxon>
        <taxon>Pezizomycotina</taxon>
        <taxon>Eurotiomycetes</taxon>
        <taxon>Eurotiomycetidae</taxon>
        <taxon>Eurotiales</taxon>
        <taxon>Aspergillaceae</taxon>
        <taxon>Aspergillus</taxon>
        <taxon>Aspergillus subgen. Nidulantes</taxon>
    </lineage>
</organism>
<dbReference type="Proteomes" id="UP000184073">
    <property type="component" value="Unassembled WGS sequence"/>
</dbReference>
<evidence type="ECO:0000313" key="3">
    <source>
        <dbReference type="Proteomes" id="UP000184073"/>
    </source>
</evidence>
<evidence type="ECO:0000256" key="1">
    <source>
        <dbReference type="SAM" id="Phobius"/>
    </source>
</evidence>
<gene>
    <name evidence="2" type="ORF">ASPVEDRAFT_445764</name>
</gene>
<proteinExistence type="predicted"/>
<keyword evidence="1" id="KW-0812">Transmembrane</keyword>
<accession>A0A1L9P9C4</accession>
<dbReference type="GeneID" id="63728592"/>
<feature type="transmembrane region" description="Helical" evidence="1">
    <location>
        <begin position="6"/>
        <end position="28"/>
    </location>
</feature>
<evidence type="ECO:0000313" key="2">
    <source>
        <dbReference type="EMBL" id="OJI98130.1"/>
    </source>
</evidence>
<reference evidence="3" key="1">
    <citation type="journal article" date="2017" name="Genome Biol.">
        <title>Comparative genomics reveals high biological diversity and specific adaptations in the industrially and medically important fungal genus Aspergillus.</title>
        <authorList>
            <person name="de Vries R.P."/>
            <person name="Riley R."/>
            <person name="Wiebenga A."/>
            <person name="Aguilar-Osorio G."/>
            <person name="Amillis S."/>
            <person name="Uchima C.A."/>
            <person name="Anderluh G."/>
            <person name="Asadollahi M."/>
            <person name="Askin M."/>
            <person name="Barry K."/>
            <person name="Battaglia E."/>
            <person name="Bayram O."/>
            <person name="Benocci T."/>
            <person name="Braus-Stromeyer S.A."/>
            <person name="Caldana C."/>
            <person name="Canovas D."/>
            <person name="Cerqueira G.C."/>
            <person name="Chen F."/>
            <person name="Chen W."/>
            <person name="Choi C."/>
            <person name="Clum A."/>
            <person name="Dos Santos R.A."/>
            <person name="Damasio A.R."/>
            <person name="Diallinas G."/>
            <person name="Emri T."/>
            <person name="Fekete E."/>
            <person name="Flipphi M."/>
            <person name="Freyberg S."/>
            <person name="Gallo A."/>
            <person name="Gournas C."/>
            <person name="Habgood R."/>
            <person name="Hainaut M."/>
            <person name="Harispe M.L."/>
            <person name="Henrissat B."/>
            <person name="Hilden K.S."/>
            <person name="Hope R."/>
            <person name="Hossain A."/>
            <person name="Karabika E."/>
            <person name="Karaffa L."/>
            <person name="Karanyi Z."/>
            <person name="Krasevec N."/>
            <person name="Kuo A."/>
            <person name="Kusch H."/>
            <person name="LaButti K."/>
            <person name="Lagendijk E.L."/>
            <person name="Lapidus A."/>
            <person name="Levasseur A."/>
            <person name="Lindquist E."/>
            <person name="Lipzen A."/>
            <person name="Logrieco A.F."/>
            <person name="MacCabe A."/>
            <person name="Maekelae M.R."/>
            <person name="Malavazi I."/>
            <person name="Melin P."/>
            <person name="Meyer V."/>
            <person name="Mielnichuk N."/>
            <person name="Miskei M."/>
            <person name="Molnar A.P."/>
            <person name="Mule G."/>
            <person name="Ngan C.Y."/>
            <person name="Orejas M."/>
            <person name="Orosz E."/>
            <person name="Ouedraogo J.P."/>
            <person name="Overkamp K.M."/>
            <person name="Park H.-S."/>
            <person name="Perrone G."/>
            <person name="Piumi F."/>
            <person name="Punt P.J."/>
            <person name="Ram A.F."/>
            <person name="Ramon A."/>
            <person name="Rauscher S."/>
            <person name="Record E."/>
            <person name="Riano-Pachon D.M."/>
            <person name="Robert V."/>
            <person name="Roehrig J."/>
            <person name="Ruller R."/>
            <person name="Salamov A."/>
            <person name="Salih N.S."/>
            <person name="Samson R.A."/>
            <person name="Sandor E."/>
            <person name="Sanguinetti M."/>
            <person name="Schuetze T."/>
            <person name="Sepcic K."/>
            <person name="Shelest E."/>
            <person name="Sherlock G."/>
            <person name="Sophianopoulou V."/>
            <person name="Squina F.M."/>
            <person name="Sun H."/>
            <person name="Susca A."/>
            <person name="Todd R.B."/>
            <person name="Tsang A."/>
            <person name="Unkles S.E."/>
            <person name="van de Wiele N."/>
            <person name="van Rossen-Uffink D."/>
            <person name="Oliveira J.V."/>
            <person name="Vesth T.C."/>
            <person name="Visser J."/>
            <person name="Yu J.-H."/>
            <person name="Zhou M."/>
            <person name="Andersen M.R."/>
            <person name="Archer D.B."/>
            <person name="Baker S.E."/>
            <person name="Benoit I."/>
            <person name="Brakhage A.A."/>
            <person name="Braus G.H."/>
            <person name="Fischer R."/>
            <person name="Frisvad J.C."/>
            <person name="Goldman G.H."/>
            <person name="Houbraken J."/>
            <person name="Oakley B."/>
            <person name="Pocsi I."/>
            <person name="Scazzocchio C."/>
            <person name="Seiboth B."/>
            <person name="vanKuyk P.A."/>
            <person name="Wortman J."/>
            <person name="Dyer P.S."/>
            <person name="Grigoriev I.V."/>
        </authorList>
    </citation>
    <scope>NUCLEOTIDE SEQUENCE [LARGE SCALE GENOMIC DNA]</scope>
    <source>
        <strain evidence="3">CBS 583.65</strain>
    </source>
</reference>
<keyword evidence="3" id="KW-1185">Reference proteome</keyword>
<dbReference type="VEuPathDB" id="FungiDB:ASPVEDRAFT_445764"/>